<keyword evidence="1" id="KW-0479">Metal-binding</keyword>
<name>A0AAD8LXK4_9APIA</name>
<comment type="similarity">
    <text evidence="1">Belongs to the FHY3/FAR1 family.</text>
</comment>
<dbReference type="Proteomes" id="UP001237642">
    <property type="component" value="Unassembled WGS sequence"/>
</dbReference>
<dbReference type="GO" id="GO:0008270">
    <property type="term" value="F:zinc ion binding"/>
    <property type="evidence" value="ECO:0007669"/>
    <property type="project" value="UniProtKB-UniRule"/>
</dbReference>
<protein>
    <recommendedName>
        <fullName evidence="1">Protein FAR1-RELATED SEQUENCE</fullName>
    </recommendedName>
</protein>
<comment type="caution">
    <text evidence="3">The sequence shown here is derived from an EMBL/GenBank/DDBJ whole genome shotgun (WGS) entry which is preliminary data.</text>
</comment>
<evidence type="ECO:0000256" key="1">
    <source>
        <dbReference type="RuleBase" id="RU367018"/>
    </source>
</evidence>
<feature type="domain" description="MULE transposase" evidence="2">
    <location>
        <begin position="109"/>
        <end position="164"/>
    </location>
</feature>
<organism evidence="3 4">
    <name type="scientific">Heracleum sosnowskyi</name>
    <dbReference type="NCBI Taxonomy" id="360622"/>
    <lineage>
        <taxon>Eukaryota</taxon>
        <taxon>Viridiplantae</taxon>
        <taxon>Streptophyta</taxon>
        <taxon>Embryophyta</taxon>
        <taxon>Tracheophyta</taxon>
        <taxon>Spermatophyta</taxon>
        <taxon>Magnoliopsida</taxon>
        <taxon>eudicotyledons</taxon>
        <taxon>Gunneridae</taxon>
        <taxon>Pentapetalae</taxon>
        <taxon>asterids</taxon>
        <taxon>campanulids</taxon>
        <taxon>Apiales</taxon>
        <taxon>Apiaceae</taxon>
        <taxon>Apioideae</taxon>
        <taxon>apioid superclade</taxon>
        <taxon>Tordylieae</taxon>
        <taxon>Tordyliinae</taxon>
        <taxon>Heracleum</taxon>
    </lineage>
</organism>
<evidence type="ECO:0000313" key="3">
    <source>
        <dbReference type="EMBL" id="KAK1351979.1"/>
    </source>
</evidence>
<dbReference type="Pfam" id="PF10551">
    <property type="entry name" value="MULE"/>
    <property type="match status" value="1"/>
</dbReference>
<comment type="subcellular location">
    <subcellularLocation>
        <location evidence="1">Nucleus</location>
    </subcellularLocation>
</comment>
<dbReference type="EMBL" id="JAUIZM010000020">
    <property type="protein sequence ID" value="KAK1351979.1"/>
    <property type="molecule type" value="Genomic_DNA"/>
</dbReference>
<keyword evidence="1" id="KW-0539">Nucleus</keyword>
<dbReference type="InterPro" id="IPR031052">
    <property type="entry name" value="FHY3/FAR1"/>
</dbReference>
<dbReference type="PANTHER" id="PTHR31669">
    <property type="entry name" value="PROTEIN FAR1-RELATED SEQUENCE 10-RELATED"/>
    <property type="match status" value="1"/>
</dbReference>
<gene>
    <name evidence="3" type="ORF">POM88_053693</name>
</gene>
<evidence type="ECO:0000259" key="2">
    <source>
        <dbReference type="Pfam" id="PF10551"/>
    </source>
</evidence>
<keyword evidence="1" id="KW-0862">Zinc</keyword>
<reference evidence="3" key="1">
    <citation type="submission" date="2023-02" db="EMBL/GenBank/DDBJ databases">
        <title>Genome of toxic invasive species Heracleum sosnowskyi carries increased number of genes despite the absence of recent whole-genome duplications.</title>
        <authorList>
            <person name="Schelkunov M."/>
            <person name="Shtratnikova V."/>
            <person name="Makarenko M."/>
            <person name="Klepikova A."/>
            <person name="Omelchenko D."/>
            <person name="Novikova G."/>
            <person name="Obukhova E."/>
            <person name="Bogdanov V."/>
            <person name="Penin A."/>
            <person name="Logacheva M."/>
        </authorList>
    </citation>
    <scope>NUCLEOTIDE SEQUENCE</scope>
    <source>
        <strain evidence="3">Hsosn_3</strain>
        <tissue evidence="3">Leaf</tissue>
    </source>
</reference>
<dbReference type="InterPro" id="IPR018289">
    <property type="entry name" value="MULE_transposase_dom"/>
</dbReference>
<dbReference type="PANTHER" id="PTHR31669:SF304">
    <property type="entry name" value="PROTEIN FAR1-RELATED SEQUENCE"/>
    <property type="match status" value="1"/>
</dbReference>
<dbReference type="GO" id="GO:0005634">
    <property type="term" value="C:nucleus"/>
    <property type="evidence" value="ECO:0007669"/>
    <property type="project" value="UniProtKB-SubCell"/>
</dbReference>
<dbReference type="AlphaFoldDB" id="A0AAD8LXK4"/>
<keyword evidence="1" id="KW-0863">Zinc-finger</keyword>
<dbReference type="GO" id="GO:0006355">
    <property type="term" value="P:regulation of DNA-templated transcription"/>
    <property type="evidence" value="ECO:0007669"/>
    <property type="project" value="UniProtKB-UniRule"/>
</dbReference>
<evidence type="ECO:0000313" key="4">
    <source>
        <dbReference type="Proteomes" id="UP001237642"/>
    </source>
</evidence>
<accession>A0AAD8LXK4</accession>
<comment type="function">
    <text evidence="1">Putative transcription activator involved in regulating light control of development.</text>
</comment>
<reference evidence="3" key="2">
    <citation type="submission" date="2023-05" db="EMBL/GenBank/DDBJ databases">
        <authorList>
            <person name="Schelkunov M.I."/>
        </authorList>
    </citation>
    <scope>NUCLEOTIDE SEQUENCE</scope>
    <source>
        <strain evidence="3">Hsosn_3</strain>
        <tissue evidence="3">Leaf</tissue>
    </source>
</reference>
<sequence>MHDMPENTVGLEDMDKRSLEEQNNHYEGQYDNIDATLIPYDGTEFSSDEITYDFYRNFVVKVGFATRKYSSQKSKAGIFEKKIFVYSKEGLRKEDKRVAGREVKHRMALNTEREKTFTWLFQQWLSCMWNKTSGAIITDQGSAIRNAIKSVFPHTHHRFFKWHLGLHTDEHLRSLRCSYNPEFDDHYRKWTKNRDIEESEKAWFKMKENYKHYFLEPLTEKQKSEIKSWRWLENMHDQRKHWVRAYLQKTFFAGMKSSQRSESINAFFDRFVHSSTPLSEFIDQYDNAIADRHN</sequence>
<proteinExistence type="inferred from homology"/>
<keyword evidence="4" id="KW-1185">Reference proteome</keyword>